<dbReference type="HOGENOM" id="CLU_2925059_0_0_1"/>
<reference evidence="2 3" key="1">
    <citation type="journal article" date="2007" name="Nature">
        <title>Evolution of genes and genomes on the Drosophila phylogeny.</title>
        <authorList>
            <consortium name="Drosophila 12 Genomes Consortium"/>
            <person name="Clark A.G."/>
            <person name="Eisen M.B."/>
            <person name="Smith D.R."/>
            <person name="Bergman C.M."/>
            <person name="Oliver B."/>
            <person name="Markow T.A."/>
            <person name="Kaufman T.C."/>
            <person name="Kellis M."/>
            <person name="Gelbart W."/>
            <person name="Iyer V.N."/>
            <person name="Pollard D.A."/>
            <person name="Sackton T.B."/>
            <person name="Larracuente A.M."/>
            <person name="Singh N.D."/>
            <person name="Abad J.P."/>
            <person name="Abt D.N."/>
            <person name="Adryan B."/>
            <person name="Aguade M."/>
            <person name="Akashi H."/>
            <person name="Anderson W.W."/>
            <person name="Aquadro C.F."/>
            <person name="Ardell D.H."/>
            <person name="Arguello R."/>
            <person name="Artieri C.G."/>
            <person name="Barbash D.A."/>
            <person name="Barker D."/>
            <person name="Barsanti P."/>
            <person name="Batterham P."/>
            <person name="Batzoglou S."/>
            <person name="Begun D."/>
            <person name="Bhutkar A."/>
            <person name="Blanco E."/>
            <person name="Bosak S.A."/>
            <person name="Bradley R.K."/>
            <person name="Brand A.D."/>
            <person name="Brent M.R."/>
            <person name="Brooks A.N."/>
            <person name="Brown R.H."/>
            <person name="Butlin R.K."/>
            <person name="Caggese C."/>
            <person name="Calvi B.R."/>
            <person name="Bernardo de Carvalho A."/>
            <person name="Caspi A."/>
            <person name="Castrezana S."/>
            <person name="Celniker S.E."/>
            <person name="Chang J.L."/>
            <person name="Chapple C."/>
            <person name="Chatterji S."/>
            <person name="Chinwalla A."/>
            <person name="Civetta A."/>
            <person name="Clifton S.W."/>
            <person name="Comeron J.M."/>
            <person name="Costello J.C."/>
            <person name="Coyne J.A."/>
            <person name="Daub J."/>
            <person name="David R.G."/>
            <person name="Delcher A.L."/>
            <person name="Delehaunty K."/>
            <person name="Do C.B."/>
            <person name="Ebling H."/>
            <person name="Edwards K."/>
            <person name="Eickbush T."/>
            <person name="Evans J.D."/>
            <person name="Filipski A."/>
            <person name="Findeiss S."/>
            <person name="Freyhult E."/>
            <person name="Fulton L."/>
            <person name="Fulton R."/>
            <person name="Garcia A.C."/>
            <person name="Gardiner A."/>
            <person name="Garfield D.A."/>
            <person name="Garvin B.E."/>
            <person name="Gibson G."/>
            <person name="Gilbert D."/>
            <person name="Gnerre S."/>
            <person name="Godfrey J."/>
            <person name="Good R."/>
            <person name="Gotea V."/>
            <person name="Gravely B."/>
            <person name="Greenberg A.J."/>
            <person name="Griffiths-Jones S."/>
            <person name="Gross S."/>
            <person name="Guigo R."/>
            <person name="Gustafson E.A."/>
            <person name="Haerty W."/>
            <person name="Hahn M.W."/>
            <person name="Halligan D.L."/>
            <person name="Halpern A.L."/>
            <person name="Halter G.M."/>
            <person name="Han M.V."/>
            <person name="Heger A."/>
            <person name="Hillier L."/>
            <person name="Hinrichs A.S."/>
            <person name="Holmes I."/>
            <person name="Hoskins R.A."/>
            <person name="Hubisz M.J."/>
            <person name="Hultmark D."/>
            <person name="Huntley M.A."/>
            <person name="Jaffe D.B."/>
            <person name="Jagadeeshan S."/>
            <person name="Jeck W.R."/>
            <person name="Johnson J."/>
            <person name="Jones C.D."/>
            <person name="Jordan W.C."/>
            <person name="Karpen G.H."/>
            <person name="Kataoka E."/>
            <person name="Keightley P.D."/>
            <person name="Kheradpour P."/>
            <person name="Kirkness E.F."/>
            <person name="Koerich L.B."/>
            <person name="Kristiansen K."/>
            <person name="Kudrna D."/>
            <person name="Kulathinal R.J."/>
            <person name="Kumar S."/>
            <person name="Kwok R."/>
            <person name="Lander E."/>
            <person name="Langley C.H."/>
            <person name="Lapoint R."/>
            <person name="Lazzaro B.P."/>
            <person name="Lee S.J."/>
            <person name="Levesque L."/>
            <person name="Li R."/>
            <person name="Lin C.F."/>
            <person name="Lin M.F."/>
            <person name="Lindblad-Toh K."/>
            <person name="Llopart A."/>
            <person name="Long M."/>
            <person name="Low L."/>
            <person name="Lozovsky E."/>
            <person name="Lu J."/>
            <person name="Luo M."/>
            <person name="Machado C.A."/>
            <person name="Makalowski W."/>
            <person name="Marzo M."/>
            <person name="Matsuda M."/>
            <person name="Matzkin L."/>
            <person name="McAllister B."/>
            <person name="McBride C.S."/>
            <person name="McKernan B."/>
            <person name="McKernan K."/>
            <person name="Mendez-Lago M."/>
            <person name="Minx P."/>
            <person name="Mollenhauer M.U."/>
            <person name="Montooth K."/>
            <person name="Mount S.M."/>
            <person name="Mu X."/>
            <person name="Myers E."/>
            <person name="Negre B."/>
            <person name="Newfeld S."/>
            <person name="Nielsen R."/>
            <person name="Noor M.A."/>
            <person name="O'Grady P."/>
            <person name="Pachter L."/>
            <person name="Papaceit M."/>
            <person name="Parisi M.J."/>
            <person name="Parisi M."/>
            <person name="Parts L."/>
            <person name="Pedersen J.S."/>
            <person name="Pesole G."/>
            <person name="Phillippy A.M."/>
            <person name="Ponting C.P."/>
            <person name="Pop M."/>
            <person name="Porcelli D."/>
            <person name="Powell J.R."/>
            <person name="Prohaska S."/>
            <person name="Pruitt K."/>
            <person name="Puig M."/>
            <person name="Quesneville H."/>
            <person name="Ram K.R."/>
            <person name="Rand D."/>
            <person name="Rasmussen M.D."/>
            <person name="Reed L.K."/>
            <person name="Reenan R."/>
            <person name="Reily A."/>
            <person name="Remington K.A."/>
            <person name="Rieger T.T."/>
            <person name="Ritchie M.G."/>
            <person name="Robin C."/>
            <person name="Rogers Y.H."/>
            <person name="Rohde C."/>
            <person name="Rozas J."/>
            <person name="Rubenfield M.J."/>
            <person name="Ruiz A."/>
            <person name="Russo S."/>
            <person name="Salzberg S.L."/>
            <person name="Sanchez-Gracia A."/>
            <person name="Saranga D.J."/>
            <person name="Sato H."/>
            <person name="Schaeffer S.W."/>
            <person name="Schatz M.C."/>
            <person name="Schlenke T."/>
            <person name="Schwartz R."/>
            <person name="Segarra C."/>
            <person name="Singh R.S."/>
            <person name="Sirot L."/>
            <person name="Sirota M."/>
            <person name="Sisneros N.B."/>
            <person name="Smith C.D."/>
            <person name="Smith T.F."/>
            <person name="Spieth J."/>
            <person name="Stage D.E."/>
            <person name="Stark A."/>
            <person name="Stephan W."/>
            <person name="Strausberg R.L."/>
            <person name="Strempel S."/>
            <person name="Sturgill D."/>
            <person name="Sutton G."/>
            <person name="Sutton G.G."/>
            <person name="Tao W."/>
            <person name="Teichmann S."/>
            <person name="Tobari Y.N."/>
            <person name="Tomimura Y."/>
            <person name="Tsolas J.M."/>
            <person name="Valente V.L."/>
            <person name="Venter E."/>
            <person name="Venter J.C."/>
            <person name="Vicario S."/>
            <person name="Vieira F.G."/>
            <person name="Vilella A.J."/>
            <person name="Villasante A."/>
            <person name="Walenz B."/>
            <person name="Wang J."/>
            <person name="Wasserman M."/>
            <person name="Watts T."/>
            <person name="Wilson D."/>
            <person name="Wilson R.K."/>
            <person name="Wing R.A."/>
            <person name="Wolfner M.F."/>
            <person name="Wong A."/>
            <person name="Wong G.K."/>
            <person name="Wu C.I."/>
            <person name="Wu G."/>
            <person name="Yamamoto D."/>
            <person name="Yang H.P."/>
            <person name="Yang S.P."/>
            <person name="Yorke J.A."/>
            <person name="Yoshida K."/>
            <person name="Zdobnov E."/>
            <person name="Zhang P."/>
            <person name="Zhang Y."/>
            <person name="Zimin A.V."/>
            <person name="Baldwin J."/>
            <person name="Abdouelleil A."/>
            <person name="Abdulkadir J."/>
            <person name="Abebe A."/>
            <person name="Abera B."/>
            <person name="Abreu J."/>
            <person name="Acer S.C."/>
            <person name="Aftuck L."/>
            <person name="Alexander A."/>
            <person name="An P."/>
            <person name="Anderson E."/>
            <person name="Anderson S."/>
            <person name="Arachi H."/>
            <person name="Azer M."/>
            <person name="Bachantsang P."/>
            <person name="Barry A."/>
            <person name="Bayul T."/>
            <person name="Berlin A."/>
            <person name="Bessette D."/>
            <person name="Bloom T."/>
            <person name="Blye J."/>
            <person name="Boguslavskiy L."/>
            <person name="Bonnet C."/>
            <person name="Boukhgalter B."/>
            <person name="Bourzgui I."/>
            <person name="Brown A."/>
            <person name="Cahill P."/>
            <person name="Channer S."/>
            <person name="Cheshatsang Y."/>
            <person name="Chuda L."/>
            <person name="Citroen M."/>
            <person name="Collymore A."/>
            <person name="Cooke P."/>
            <person name="Costello M."/>
            <person name="D'Aco K."/>
            <person name="Daza R."/>
            <person name="De Haan G."/>
            <person name="DeGray S."/>
            <person name="DeMaso C."/>
            <person name="Dhargay N."/>
            <person name="Dooley K."/>
            <person name="Dooley E."/>
            <person name="Doricent M."/>
            <person name="Dorje P."/>
            <person name="Dorjee K."/>
            <person name="Dupes A."/>
            <person name="Elong R."/>
            <person name="Falk J."/>
            <person name="Farina A."/>
            <person name="Faro S."/>
            <person name="Ferguson D."/>
            <person name="Fisher S."/>
            <person name="Foley C.D."/>
            <person name="Franke A."/>
            <person name="Friedrich D."/>
            <person name="Gadbois L."/>
            <person name="Gearin G."/>
            <person name="Gearin C.R."/>
            <person name="Giannoukos G."/>
            <person name="Goode T."/>
            <person name="Graham J."/>
            <person name="Grandbois E."/>
            <person name="Grewal S."/>
            <person name="Gyaltsen K."/>
            <person name="Hafez N."/>
            <person name="Hagos B."/>
            <person name="Hall J."/>
            <person name="Henson C."/>
            <person name="Hollinger A."/>
            <person name="Honan T."/>
            <person name="Huard M.D."/>
            <person name="Hughes L."/>
            <person name="Hurhula B."/>
            <person name="Husby M.E."/>
            <person name="Kamat A."/>
            <person name="Kanga B."/>
            <person name="Kashin S."/>
            <person name="Khazanovich D."/>
            <person name="Kisner P."/>
            <person name="Lance K."/>
            <person name="Lara M."/>
            <person name="Lee W."/>
            <person name="Lennon N."/>
            <person name="Letendre F."/>
            <person name="LeVine R."/>
            <person name="Lipovsky A."/>
            <person name="Liu X."/>
            <person name="Liu J."/>
            <person name="Liu S."/>
            <person name="Lokyitsang T."/>
            <person name="Lokyitsang Y."/>
            <person name="Lubonja R."/>
            <person name="Lui A."/>
            <person name="MacDonald P."/>
            <person name="Magnisalis V."/>
            <person name="Maru K."/>
            <person name="Matthews C."/>
            <person name="McCusker W."/>
            <person name="McDonough S."/>
            <person name="Mehta T."/>
            <person name="Meldrim J."/>
            <person name="Meneus L."/>
            <person name="Mihai O."/>
            <person name="Mihalev A."/>
            <person name="Mihova T."/>
            <person name="Mittelman R."/>
            <person name="Mlenga V."/>
            <person name="Montmayeur A."/>
            <person name="Mulrain L."/>
            <person name="Navidi A."/>
            <person name="Naylor J."/>
            <person name="Negash T."/>
            <person name="Nguyen T."/>
            <person name="Nguyen N."/>
            <person name="Nicol R."/>
            <person name="Norbu C."/>
            <person name="Norbu N."/>
            <person name="Novod N."/>
            <person name="O'Neill B."/>
            <person name="Osman S."/>
            <person name="Markiewicz E."/>
            <person name="Oyono O.L."/>
            <person name="Patti C."/>
            <person name="Phunkhang P."/>
            <person name="Pierre F."/>
            <person name="Priest M."/>
            <person name="Raghuraman S."/>
            <person name="Rege F."/>
            <person name="Reyes R."/>
            <person name="Rise C."/>
            <person name="Rogov P."/>
            <person name="Ross K."/>
            <person name="Ryan E."/>
            <person name="Settipalli S."/>
            <person name="Shea T."/>
            <person name="Sherpa N."/>
            <person name="Shi L."/>
            <person name="Shih D."/>
            <person name="Sparrow T."/>
            <person name="Spaulding J."/>
            <person name="Stalker J."/>
            <person name="Stange-Thomann N."/>
            <person name="Stavropoulos S."/>
            <person name="Stone C."/>
            <person name="Strader C."/>
            <person name="Tesfaye S."/>
            <person name="Thomson T."/>
            <person name="Thoulutsang Y."/>
            <person name="Thoulutsang D."/>
            <person name="Topham K."/>
            <person name="Topping I."/>
            <person name="Tsamla T."/>
            <person name="Vassiliev H."/>
            <person name="Vo A."/>
            <person name="Wangchuk T."/>
            <person name="Wangdi T."/>
            <person name="Weiand M."/>
            <person name="Wilkinson J."/>
            <person name="Wilson A."/>
            <person name="Yadav S."/>
            <person name="Young G."/>
            <person name="Yu Q."/>
            <person name="Zembek L."/>
            <person name="Zhong D."/>
            <person name="Zimmer A."/>
            <person name="Zwirko Z."/>
            <person name="Jaffe D.B."/>
            <person name="Alvarez P."/>
            <person name="Brockman W."/>
            <person name="Butler J."/>
            <person name="Chin C."/>
            <person name="Gnerre S."/>
            <person name="Grabherr M."/>
            <person name="Kleber M."/>
            <person name="Mauceli E."/>
            <person name="MacCallum I."/>
        </authorList>
    </citation>
    <scope>NUCLEOTIDE SEQUENCE [LARGE SCALE GENOMIC DNA]</scope>
    <source>
        <strain evidence="3">MSH-3 / Tucson 14011-0111.49</strain>
    </source>
</reference>
<organism evidence="3">
    <name type="scientific">Drosophila persimilis</name>
    <name type="common">Fruit fly</name>
    <dbReference type="NCBI Taxonomy" id="7234"/>
    <lineage>
        <taxon>Eukaryota</taxon>
        <taxon>Metazoa</taxon>
        <taxon>Ecdysozoa</taxon>
        <taxon>Arthropoda</taxon>
        <taxon>Hexapoda</taxon>
        <taxon>Insecta</taxon>
        <taxon>Pterygota</taxon>
        <taxon>Neoptera</taxon>
        <taxon>Endopterygota</taxon>
        <taxon>Diptera</taxon>
        <taxon>Brachycera</taxon>
        <taxon>Muscomorpha</taxon>
        <taxon>Ephydroidea</taxon>
        <taxon>Drosophilidae</taxon>
        <taxon>Drosophila</taxon>
        <taxon>Sophophora</taxon>
    </lineage>
</organism>
<dbReference type="EMBL" id="CH479188">
    <property type="protein sequence ID" value="EDW40468.1"/>
    <property type="molecule type" value="Genomic_DNA"/>
</dbReference>
<dbReference type="AlphaFoldDB" id="B4GRT3"/>
<dbReference type="Proteomes" id="UP000008744">
    <property type="component" value="Unassembled WGS sequence"/>
</dbReference>
<feature type="region of interest" description="Disordered" evidence="1">
    <location>
        <begin position="39"/>
        <end position="61"/>
    </location>
</feature>
<proteinExistence type="predicted"/>
<gene>
    <name evidence="2" type="primary">Dper\GL25262</name>
    <name evidence="2" type="ORF">Dper_GL25262</name>
</gene>
<keyword evidence="3" id="KW-1185">Reference proteome</keyword>
<protein>
    <submittedName>
        <fullName evidence="2">GL25262</fullName>
    </submittedName>
</protein>
<evidence type="ECO:0000256" key="1">
    <source>
        <dbReference type="SAM" id="MobiDB-lite"/>
    </source>
</evidence>
<evidence type="ECO:0000313" key="3">
    <source>
        <dbReference type="Proteomes" id="UP000008744"/>
    </source>
</evidence>
<sequence length="61" mass="6611">MIFASQFNELIQPATESKNMAMATPQTWLGSSELVWSESIKSQQPGAGSQEPRATATLTLI</sequence>
<name>B4GRT3_DROPE</name>
<accession>B4GRT3</accession>
<evidence type="ECO:0000313" key="2">
    <source>
        <dbReference type="EMBL" id="EDW40468.1"/>
    </source>
</evidence>